<feature type="domain" description="NERD" evidence="1">
    <location>
        <begin position="37"/>
        <end position="148"/>
    </location>
</feature>
<evidence type="ECO:0000259" key="1">
    <source>
        <dbReference type="PROSITE" id="PS50965"/>
    </source>
</evidence>
<dbReference type="OrthoDB" id="2136191at2"/>
<keyword evidence="3" id="KW-1185">Reference proteome</keyword>
<organism evidence="2 3">
    <name type="scientific">Alkalibacterium gilvum</name>
    <dbReference type="NCBI Taxonomy" id="1130080"/>
    <lineage>
        <taxon>Bacteria</taxon>
        <taxon>Bacillati</taxon>
        <taxon>Bacillota</taxon>
        <taxon>Bacilli</taxon>
        <taxon>Lactobacillales</taxon>
        <taxon>Carnobacteriaceae</taxon>
        <taxon>Alkalibacterium</taxon>
    </lineage>
</organism>
<proteinExistence type="predicted"/>
<dbReference type="Pfam" id="PF08378">
    <property type="entry name" value="NERD"/>
    <property type="match status" value="1"/>
</dbReference>
<gene>
    <name evidence="2" type="ORF">SAMN04488113_10425</name>
</gene>
<protein>
    <submittedName>
        <fullName evidence="2">Nuclease-related domain-containing protein</fullName>
    </submittedName>
</protein>
<dbReference type="STRING" id="1130080.SAMN04488113_10425"/>
<dbReference type="PROSITE" id="PS50965">
    <property type="entry name" value="NERD"/>
    <property type="match status" value="1"/>
</dbReference>
<sequence>MIIKERELSTQLKKLFALDKRSKLLNPQTNSIEYRMKGYKGECQFDALIRTLKCDCLVLNDLMLRVNGQTCQIDTLVITSKGVTIYEVKNYEGQFVYTEEKLKILTTNKEISNPVHQLNRTTNLFRQLMQEQKVSFPLSAHIVFINNRFTLFQAPIAEYFIFPTMLSHHLMKLNNIQKSLNQSHHRFADMLKHLHIADVNYTSLPDYNLEDLKKRNFCKVCMSELEHSHGRIWKCRDCNTDIVSHKVILDQIEDFRLLFSDKKLKTGTIYDWCGKAFSKKSIRIVLSKNYELKGQSKASYYE</sequence>
<reference evidence="3" key="1">
    <citation type="submission" date="2016-10" db="EMBL/GenBank/DDBJ databases">
        <authorList>
            <person name="Varghese N."/>
            <person name="Submissions S."/>
        </authorList>
    </citation>
    <scope>NUCLEOTIDE SEQUENCE [LARGE SCALE GENOMIC DNA]</scope>
    <source>
        <strain evidence="3">DSM 25751</strain>
    </source>
</reference>
<dbReference type="InterPro" id="IPR011528">
    <property type="entry name" value="NERD"/>
</dbReference>
<dbReference type="Proteomes" id="UP000198564">
    <property type="component" value="Unassembled WGS sequence"/>
</dbReference>
<name>A0A1H6RQ89_9LACT</name>
<evidence type="ECO:0000313" key="2">
    <source>
        <dbReference type="EMBL" id="SEI57931.1"/>
    </source>
</evidence>
<dbReference type="AlphaFoldDB" id="A0A1H6RQ89"/>
<accession>A0A1H6RQ89</accession>
<dbReference type="RefSeq" id="WP_091632844.1">
    <property type="nucleotide sequence ID" value="NZ_FNYW01000004.1"/>
</dbReference>
<dbReference type="EMBL" id="FNYW01000004">
    <property type="protein sequence ID" value="SEI57931.1"/>
    <property type="molecule type" value="Genomic_DNA"/>
</dbReference>
<evidence type="ECO:0000313" key="3">
    <source>
        <dbReference type="Proteomes" id="UP000198564"/>
    </source>
</evidence>